<dbReference type="PANTHER" id="PTHR31704">
    <property type="entry name" value="MYB/SANT-LIKE DNA-BINDING DOMAIN PROTEIN-RELATED"/>
    <property type="match status" value="1"/>
</dbReference>
<evidence type="ECO:0000313" key="4">
    <source>
        <dbReference type="EMBL" id="KAL2460871.1"/>
    </source>
</evidence>
<dbReference type="AlphaFoldDB" id="A0ABD1PE28"/>
<sequence length="425" mass="49319">MFDNVFKLVFATVFSFFSKSLAHTFKESQQKQQPKDLSSFFAPVRICKYERMQSSPSQQMQKMNSLFIVTLLFLSSRRKKSFLPLQPCRRRLIKHRVFPFSGIKMSHEARTMDTQKHIRRPAKWDDDIHRIFVNCCELLIAQGYRQGKCFNKSGWQQLVSMFNTEAGKDWNRVQLKNHWFSMPKEYQLLHELLRCTGIEYDHQTNIIVADDWWWERKIQANKEFEKFRGRDCGEIFHKYSQLFGDAYDSEKYAVSPTKLSKKGFDDDEVWEQVGHTDKLPVNAEMHDEHAPSEFQGCGSPMDTSALHSGDKRKCSYGSAKGKKKLSSHAALSESVEKLANVGNDLIAAHLKANSGPLSIDECLEELESFGLLENDEKLHLFALSFLDQKRHRAAYAAARTPQMKMKFFKFKFKAWCLKNAGAFDD</sequence>
<dbReference type="Pfam" id="PF12776">
    <property type="entry name" value="Myb_DNA-bind_3"/>
    <property type="match status" value="1"/>
</dbReference>
<feature type="chain" id="PRO_5044743262" evidence="2">
    <location>
        <begin position="23"/>
        <end position="425"/>
    </location>
</feature>
<comment type="caution">
    <text evidence="4">The sequence shown here is derived from an EMBL/GenBank/DDBJ whole genome shotgun (WGS) entry which is preliminary data.</text>
</comment>
<proteinExistence type="predicted"/>
<evidence type="ECO:0000313" key="5">
    <source>
        <dbReference type="Proteomes" id="UP001604336"/>
    </source>
</evidence>
<accession>A0ABD1PE28</accession>
<evidence type="ECO:0000259" key="3">
    <source>
        <dbReference type="Pfam" id="PF12776"/>
    </source>
</evidence>
<keyword evidence="2" id="KW-0732">Signal</keyword>
<protein>
    <submittedName>
        <fullName evidence="4">L10-interacting MYB domain-containing protein</fullName>
    </submittedName>
</protein>
<feature type="region of interest" description="Disordered" evidence="1">
    <location>
        <begin position="290"/>
        <end position="309"/>
    </location>
</feature>
<evidence type="ECO:0000256" key="2">
    <source>
        <dbReference type="SAM" id="SignalP"/>
    </source>
</evidence>
<dbReference type="EMBL" id="JBFOLK010000014">
    <property type="protein sequence ID" value="KAL2460871.1"/>
    <property type="molecule type" value="Genomic_DNA"/>
</dbReference>
<dbReference type="Proteomes" id="UP001604336">
    <property type="component" value="Unassembled WGS sequence"/>
</dbReference>
<organism evidence="4 5">
    <name type="scientific">Abeliophyllum distichum</name>
    <dbReference type="NCBI Taxonomy" id="126358"/>
    <lineage>
        <taxon>Eukaryota</taxon>
        <taxon>Viridiplantae</taxon>
        <taxon>Streptophyta</taxon>
        <taxon>Embryophyta</taxon>
        <taxon>Tracheophyta</taxon>
        <taxon>Spermatophyta</taxon>
        <taxon>Magnoliopsida</taxon>
        <taxon>eudicotyledons</taxon>
        <taxon>Gunneridae</taxon>
        <taxon>Pentapetalae</taxon>
        <taxon>asterids</taxon>
        <taxon>lamiids</taxon>
        <taxon>Lamiales</taxon>
        <taxon>Oleaceae</taxon>
        <taxon>Forsythieae</taxon>
        <taxon>Abeliophyllum</taxon>
    </lineage>
</organism>
<evidence type="ECO:0000256" key="1">
    <source>
        <dbReference type="SAM" id="MobiDB-lite"/>
    </source>
</evidence>
<keyword evidence="5" id="KW-1185">Reference proteome</keyword>
<name>A0ABD1PE28_9LAMI</name>
<dbReference type="PANTHER" id="PTHR31704:SF37">
    <property type="entry name" value="HEAT SHOCK PROTEIN"/>
    <property type="match status" value="1"/>
</dbReference>
<feature type="signal peptide" evidence="2">
    <location>
        <begin position="1"/>
        <end position="22"/>
    </location>
</feature>
<dbReference type="InterPro" id="IPR024752">
    <property type="entry name" value="Myb/SANT-like_dom"/>
</dbReference>
<reference evidence="5" key="1">
    <citation type="submission" date="2024-07" db="EMBL/GenBank/DDBJ databases">
        <title>Two chromosome-level genome assemblies of Korean endemic species Abeliophyllum distichum and Forsythia ovata (Oleaceae).</title>
        <authorList>
            <person name="Jang H."/>
        </authorList>
    </citation>
    <scope>NUCLEOTIDE SEQUENCE [LARGE SCALE GENOMIC DNA]</scope>
</reference>
<feature type="domain" description="Myb/SANT-like" evidence="3">
    <location>
        <begin position="123"/>
        <end position="216"/>
    </location>
</feature>
<gene>
    <name evidence="4" type="ORF">Adt_44291</name>
</gene>